<dbReference type="EMBL" id="JAHUTJ010053687">
    <property type="protein sequence ID" value="MED6285536.1"/>
    <property type="molecule type" value="Genomic_DNA"/>
</dbReference>
<comment type="caution">
    <text evidence="1">The sequence shown here is derived from an EMBL/GenBank/DDBJ whole genome shotgun (WGS) entry which is preliminary data.</text>
</comment>
<gene>
    <name evidence="1" type="ORF">CHARACLAT_030280</name>
</gene>
<sequence length="102" mass="11633">MRRTWSTPTTCLQPPLESVKALPEVGVEYLPGRGLRQTFPADPHYKLTKPTKFVWLSPLPADPIRPQVVISGQLRPSLHPNVQNMQLKVWRHNNKVDHQPPA</sequence>
<protein>
    <submittedName>
        <fullName evidence="1">Uncharacterized protein</fullName>
    </submittedName>
</protein>
<accession>A0ABU7EES7</accession>
<reference evidence="1 2" key="1">
    <citation type="submission" date="2021-06" db="EMBL/GenBank/DDBJ databases">
        <authorList>
            <person name="Palmer J.M."/>
        </authorList>
    </citation>
    <scope>NUCLEOTIDE SEQUENCE [LARGE SCALE GENOMIC DNA]</scope>
    <source>
        <strain evidence="1 2">CL_MEX2019</strain>
        <tissue evidence="1">Muscle</tissue>
    </source>
</reference>
<evidence type="ECO:0000313" key="2">
    <source>
        <dbReference type="Proteomes" id="UP001352852"/>
    </source>
</evidence>
<evidence type="ECO:0000313" key="1">
    <source>
        <dbReference type="EMBL" id="MED6285536.1"/>
    </source>
</evidence>
<keyword evidence="2" id="KW-1185">Reference proteome</keyword>
<proteinExistence type="predicted"/>
<name>A0ABU7EES7_9TELE</name>
<organism evidence="1 2">
    <name type="scientific">Characodon lateralis</name>
    <dbReference type="NCBI Taxonomy" id="208331"/>
    <lineage>
        <taxon>Eukaryota</taxon>
        <taxon>Metazoa</taxon>
        <taxon>Chordata</taxon>
        <taxon>Craniata</taxon>
        <taxon>Vertebrata</taxon>
        <taxon>Euteleostomi</taxon>
        <taxon>Actinopterygii</taxon>
        <taxon>Neopterygii</taxon>
        <taxon>Teleostei</taxon>
        <taxon>Neoteleostei</taxon>
        <taxon>Acanthomorphata</taxon>
        <taxon>Ovalentaria</taxon>
        <taxon>Atherinomorphae</taxon>
        <taxon>Cyprinodontiformes</taxon>
        <taxon>Goodeidae</taxon>
        <taxon>Characodon</taxon>
    </lineage>
</organism>
<dbReference type="Proteomes" id="UP001352852">
    <property type="component" value="Unassembled WGS sequence"/>
</dbReference>